<gene>
    <name evidence="1" type="ORF">EDS130_LOCUS6194</name>
</gene>
<name>A0A813UEJ9_ADIRI</name>
<dbReference type="AlphaFoldDB" id="A0A813UEJ9"/>
<reference evidence="1" key="1">
    <citation type="submission" date="2021-02" db="EMBL/GenBank/DDBJ databases">
        <authorList>
            <person name="Nowell W R."/>
        </authorList>
    </citation>
    <scope>NUCLEOTIDE SEQUENCE</scope>
</reference>
<evidence type="ECO:0000313" key="1">
    <source>
        <dbReference type="EMBL" id="CAF0828095.1"/>
    </source>
</evidence>
<accession>A0A813UEJ9</accession>
<comment type="caution">
    <text evidence="1">The sequence shown here is derived from an EMBL/GenBank/DDBJ whole genome shotgun (WGS) entry which is preliminary data.</text>
</comment>
<dbReference type="EMBL" id="CAJNOJ010000018">
    <property type="protein sequence ID" value="CAF0828095.1"/>
    <property type="molecule type" value="Genomic_DNA"/>
</dbReference>
<dbReference type="Proteomes" id="UP000663852">
    <property type="component" value="Unassembled WGS sequence"/>
</dbReference>
<sequence length="109" mass="12182">MILSPTKYLFQLGKSNVSIVGVYRDRDRIIPNATNLSPTQHDNKSGLLLIPEPTLLCPKDAVWCESHGQQPKLMPSINIAIRKHVPTQICPNSRLLLSKQYNLALLQAP</sequence>
<proteinExistence type="predicted"/>
<organism evidence="1 2">
    <name type="scientific">Adineta ricciae</name>
    <name type="common">Rotifer</name>
    <dbReference type="NCBI Taxonomy" id="249248"/>
    <lineage>
        <taxon>Eukaryota</taxon>
        <taxon>Metazoa</taxon>
        <taxon>Spiralia</taxon>
        <taxon>Gnathifera</taxon>
        <taxon>Rotifera</taxon>
        <taxon>Eurotatoria</taxon>
        <taxon>Bdelloidea</taxon>
        <taxon>Adinetida</taxon>
        <taxon>Adinetidae</taxon>
        <taxon>Adineta</taxon>
    </lineage>
</organism>
<protein>
    <submittedName>
        <fullName evidence="1">Uncharacterized protein</fullName>
    </submittedName>
</protein>
<evidence type="ECO:0000313" key="2">
    <source>
        <dbReference type="Proteomes" id="UP000663852"/>
    </source>
</evidence>